<name>A0A1H8VMQ3_9EURY</name>
<evidence type="ECO:0000313" key="2">
    <source>
        <dbReference type="EMBL" id="SEP16600.1"/>
    </source>
</evidence>
<dbReference type="PANTHER" id="PTHR13696:SF99">
    <property type="entry name" value="COBYRINIC ACID AC-DIAMIDE SYNTHASE"/>
    <property type="match status" value="1"/>
</dbReference>
<dbReference type="Pfam" id="PF13614">
    <property type="entry name" value="AAA_31"/>
    <property type="match status" value="1"/>
</dbReference>
<dbReference type="EMBL" id="FODV01000018">
    <property type="protein sequence ID" value="SEP16600.1"/>
    <property type="molecule type" value="Genomic_DNA"/>
</dbReference>
<accession>A0A1H8VMQ3</accession>
<feature type="domain" description="AAA" evidence="1">
    <location>
        <begin position="5"/>
        <end position="52"/>
    </location>
</feature>
<dbReference type="InterPro" id="IPR027417">
    <property type="entry name" value="P-loop_NTPase"/>
</dbReference>
<dbReference type="Gene3D" id="3.40.50.300">
    <property type="entry name" value="P-loop containing nucleotide triphosphate hydrolases"/>
    <property type="match status" value="1"/>
</dbReference>
<protein>
    <submittedName>
        <fullName evidence="2">CobQ/CobB/MinD/ParA nucleotide binding domain-containing protein</fullName>
    </submittedName>
</protein>
<keyword evidence="3" id="KW-1185">Reference proteome</keyword>
<dbReference type="InterPro" id="IPR050678">
    <property type="entry name" value="DNA_Partitioning_ATPase"/>
</dbReference>
<gene>
    <name evidence="2" type="ORF">SAMN04487948_1181</name>
</gene>
<reference evidence="3" key="1">
    <citation type="submission" date="2016-10" db="EMBL/GenBank/DDBJ databases">
        <authorList>
            <person name="Varghese N."/>
            <person name="Submissions S."/>
        </authorList>
    </citation>
    <scope>NUCLEOTIDE SEQUENCE [LARGE SCALE GENOMIC DNA]</scope>
    <source>
        <strain evidence="3">CGMCC 1.10121</strain>
    </source>
</reference>
<dbReference type="OrthoDB" id="36110at2157"/>
<dbReference type="PANTHER" id="PTHR13696">
    <property type="entry name" value="P-LOOP CONTAINING NUCLEOSIDE TRIPHOSPHATE HYDROLASE"/>
    <property type="match status" value="1"/>
</dbReference>
<dbReference type="Proteomes" id="UP000199126">
    <property type="component" value="Unassembled WGS sequence"/>
</dbReference>
<dbReference type="RefSeq" id="WP_170864893.1">
    <property type="nucleotide sequence ID" value="NZ_FODV01000018.1"/>
</dbReference>
<dbReference type="CDD" id="cd02042">
    <property type="entry name" value="ParAB_family"/>
    <property type="match status" value="1"/>
</dbReference>
<organism evidence="2 3">
    <name type="scientific">Halogranum amylolyticum</name>
    <dbReference type="NCBI Taxonomy" id="660520"/>
    <lineage>
        <taxon>Archaea</taxon>
        <taxon>Methanobacteriati</taxon>
        <taxon>Methanobacteriota</taxon>
        <taxon>Stenosarchaea group</taxon>
        <taxon>Halobacteria</taxon>
        <taxon>Halobacteriales</taxon>
        <taxon>Haloferacaceae</taxon>
    </lineage>
</organism>
<evidence type="ECO:0000259" key="1">
    <source>
        <dbReference type="Pfam" id="PF13614"/>
    </source>
</evidence>
<dbReference type="SUPFAM" id="SSF52540">
    <property type="entry name" value="P-loop containing nucleoside triphosphate hydrolases"/>
    <property type="match status" value="1"/>
</dbReference>
<evidence type="ECO:0000313" key="3">
    <source>
        <dbReference type="Proteomes" id="UP000199126"/>
    </source>
</evidence>
<dbReference type="AlphaFoldDB" id="A0A1H8VMQ3"/>
<dbReference type="InterPro" id="IPR025669">
    <property type="entry name" value="AAA_dom"/>
</dbReference>
<proteinExistence type="predicted"/>
<feature type="non-terminal residue" evidence="2">
    <location>
        <position position="54"/>
    </location>
</feature>
<sequence length="54" mass="5592">MSVNIAVSNQKGGVAKSTNSINIAGALASRGHDVLIVDTDPQGYTTRTLGFTDE</sequence>